<dbReference type="Proteomes" id="UP001341840">
    <property type="component" value="Unassembled WGS sequence"/>
</dbReference>
<organism evidence="1 2">
    <name type="scientific">Stylosanthes scabra</name>
    <dbReference type="NCBI Taxonomy" id="79078"/>
    <lineage>
        <taxon>Eukaryota</taxon>
        <taxon>Viridiplantae</taxon>
        <taxon>Streptophyta</taxon>
        <taxon>Embryophyta</taxon>
        <taxon>Tracheophyta</taxon>
        <taxon>Spermatophyta</taxon>
        <taxon>Magnoliopsida</taxon>
        <taxon>eudicotyledons</taxon>
        <taxon>Gunneridae</taxon>
        <taxon>Pentapetalae</taxon>
        <taxon>rosids</taxon>
        <taxon>fabids</taxon>
        <taxon>Fabales</taxon>
        <taxon>Fabaceae</taxon>
        <taxon>Papilionoideae</taxon>
        <taxon>50 kb inversion clade</taxon>
        <taxon>dalbergioids sensu lato</taxon>
        <taxon>Dalbergieae</taxon>
        <taxon>Pterocarpus clade</taxon>
        <taxon>Stylosanthes</taxon>
    </lineage>
</organism>
<accession>A0ABU6SF83</accession>
<gene>
    <name evidence="1" type="ORF">PIB30_038215</name>
</gene>
<name>A0ABU6SF83_9FABA</name>
<evidence type="ECO:0000313" key="1">
    <source>
        <dbReference type="EMBL" id="MED6134578.1"/>
    </source>
</evidence>
<dbReference type="EMBL" id="JASCZI010060611">
    <property type="protein sequence ID" value="MED6134578.1"/>
    <property type="molecule type" value="Genomic_DNA"/>
</dbReference>
<evidence type="ECO:0000313" key="2">
    <source>
        <dbReference type="Proteomes" id="UP001341840"/>
    </source>
</evidence>
<feature type="non-terminal residue" evidence="1">
    <location>
        <position position="88"/>
    </location>
</feature>
<sequence>MVSIGELGASSPSKLGYEWVNNVVWSIPTKFVDAEGVRRLGTPTAWVREGSKIKIEFLPCSPSERVFHRGPSGGWFFMYTCVLAEIGV</sequence>
<protein>
    <submittedName>
        <fullName evidence="1">Uncharacterized protein</fullName>
    </submittedName>
</protein>
<reference evidence="1 2" key="1">
    <citation type="journal article" date="2023" name="Plants (Basel)">
        <title>Bridging the Gap: Combining Genomics and Transcriptomics Approaches to Understand Stylosanthes scabra, an Orphan Legume from the Brazilian Caatinga.</title>
        <authorList>
            <person name="Ferreira-Neto J.R.C."/>
            <person name="da Silva M.D."/>
            <person name="Binneck E."/>
            <person name="de Melo N.F."/>
            <person name="da Silva R.H."/>
            <person name="de Melo A.L.T.M."/>
            <person name="Pandolfi V."/>
            <person name="Bustamante F.O."/>
            <person name="Brasileiro-Vidal A.C."/>
            <person name="Benko-Iseppon A.M."/>
        </authorList>
    </citation>
    <scope>NUCLEOTIDE SEQUENCE [LARGE SCALE GENOMIC DNA]</scope>
    <source>
        <tissue evidence="1">Leaves</tissue>
    </source>
</reference>
<comment type="caution">
    <text evidence="1">The sequence shown here is derived from an EMBL/GenBank/DDBJ whole genome shotgun (WGS) entry which is preliminary data.</text>
</comment>
<keyword evidence="2" id="KW-1185">Reference proteome</keyword>
<proteinExistence type="predicted"/>